<evidence type="ECO:0000256" key="1">
    <source>
        <dbReference type="SAM" id="MobiDB-lite"/>
    </source>
</evidence>
<dbReference type="InterPro" id="IPR008974">
    <property type="entry name" value="TRAF-like"/>
</dbReference>
<sequence length="520" mass="59108">MSLISLKDEPIPISSSKSNTQYDVQDIIDKEPIKITDEDFDFLFGGLNTSKLKVEDSTNSFSKKLVDNTKFNNDQLSISDALNKANKKIKDLCEQRSKDCKKISTLMNQVSNHTRLISNLQNNISVLKNVNGITQNEISSDKLINKVANHFQRQLNIERAKRELLEMRLVKVESLLLGLSSGCTDILQQSEISNDNCSSFSGSCGAISAESSSVSEPSKHKRRRPRRAPKNKEGRNDFSSKGSLQSLQNDMSYYSNDINTGNESSQIFSQNYLSNPNQKRDKKENKPAVSSNQMNLHPRNLKKKSSQHSTSDDGNSNYMDELMLLQDFQISSNSIGHAKKDKNLSEKEVAKGYFEKAQQYLSEQANFNNRIAGNIGLKLNDRVLGNIPIEWRIKKRDITKTEIIQHSGTFYTDNRGYRVQLKSQLDRLHGDIYFSVRILQGLFDENLDWPFQKKFCISVSDKMKSSNRESWIIPQNGVWIKALNKATVKKDCVVSEWKGPFNVSQYLEARTIILNVSMSE</sequence>
<evidence type="ECO:0000259" key="2">
    <source>
        <dbReference type="Pfam" id="PF21355"/>
    </source>
</evidence>
<feature type="domain" description="TRAF1-6 MATH" evidence="2">
    <location>
        <begin position="405"/>
        <end position="470"/>
    </location>
</feature>
<feature type="compositionally biased region" description="Polar residues" evidence="1">
    <location>
        <begin position="307"/>
        <end position="317"/>
    </location>
</feature>
<feature type="region of interest" description="Disordered" evidence="1">
    <location>
        <begin position="208"/>
        <end position="246"/>
    </location>
</feature>
<proteinExistence type="predicted"/>
<feature type="region of interest" description="Disordered" evidence="1">
    <location>
        <begin position="273"/>
        <end position="317"/>
    </location>
</feature>
<keyword evidence="3" id="KW-1185">Reference proteome</keyword>
<gene>
    <name evidence="4" type="primary">LOC100200872</name>
</gene>
<name>A0ABM4CPU2_HYDVU</name>
<dbReference type="Pfam" id="PF21355">
    <property type="entry name" value="TRAF-mep_MATH"/>
    <property type="match status" value="1"/>
</dbReference>
<reference evidence="4" key="1">
    <citation type="submission" date="2025-08" db="UniProtKB">
        <authorList>
            <consortium name="RefSeq"/>
        </authorList>
    </citation>
    <scope>IDENTIFICATION</scope>
</reference>
<protein>
    <submittedName>
        <fullName evidence="4">Uncharacterized protein LOC100200872</fullName>
    </submittedName>
</protein>
<dbReference type="GeneID" id="100200872"/>
<feature type="compositionally biased region" description="Basic residues" evidence="1">
    <location>
        <begin position="219"/>
        <end position="229"/>
    </location>
</feature>
<dbReference type="Gene3D" id="2.60.210.10">
    <property type="entry name" value="Apoptosis, Tumor Necrosis Factor Receptor Associated Protein 2, Chain A"/>
    <property type="match status" value="1"/>
</dbReference>
<dbReference type="SUPFAM" id="SSF49599">
    <property type="entry name" value="TRAF domain-like"/>
    <property type="match status" value="1"/>
</dbReference>
<dbReference type="Proteomes" id="UP001652625">
    <property type="component" value="Chromosome 10"/>
</dbReference>
<organism evidence="3 4">
    <name type="scientific">Hydra vulgaris</name>
    <name type="common">Hydra</name>
    <name type="synonym">Hydra attenuata</name>
    <dbReference type="NCBI Taxonomy" id="6087"/>
    <lineage>
        <taxon>Eukaryota</taxon>
        <taxon>Metazoa</taxon>
        <taxon>Cnidaria</taxon>
        <taxon>Hydrozoa</taxon>
        <taxon>Hydroidolina</taxon>
        <taxon>Anthoathecata</taxon>
        <taxon>Aplanulata</taxon>
        <taxon>Hydridae</taxon>
        <taxon>Hydra</taxon>
    </lineage>
</organism>
<dbReference type="InterPro" id="IPR049342">
    <property type="entry name" value="TRAF1-6_MATH_dom"/>
</dbReference>
<evidence type="ECO:0000313" key="4">
    <source>
        <dbReference type="RefSeq" id="XP_065663839.1"/>
    </source>
</evidence>
<dbReference type="RefSeq" id="XP_065663839.1">
    <property type="nucleotide sequence ID" value="XM_065807767.1"/>
</dbReference>
<evidence type="ECO:0000313" key="3">
    <source>
        <dbReference type="Proteomes" id="UP001652625"/>
    </source>
</evidence>
<accession>A0ABM4CPU2</accession>